<name>A0A926DTR5_9FIRM</name>
<dbReference type="GO" id="GO:0052689">
    <property type="term" value="F:carboxylic ester hydrolase activity"/>
    <property type="evidence" value="ECO:0007669"/>
    <property type="project" value="UniProtKB-KW"/>
</dbReference>
<evidence type="ECO:0000313" key="5">
    <source>
        <dbReference type="EMBL" id="MBC8544516.1"/>
    </source>
</evidence>
<dbReference type="Gene3D" id="3.40.50.1820">
    <property type="entry name" value="alpha/beta hydrolase"/>
    <property type="match status" value="1"/>
</dbReference>
<comment type="caution">
    <text evidence="5">The sequence shown here is derived from an EMBL/GenBank/DDBJ whole genome shotgun (WGS) entry which is preliminary data.</text>
</comment>
<keyword evidence="3" id="KW-0378">Hydrolase</keyword>
<evidence type="ECO:0000256" key="2">
    <source>
        <dbReference type="ARBA" id="ARBA00022729"/>
    </source>
</evidence>
<keyword evidence="2" id="KW-0732">Signal</keyword>
<dbReference type="SUPFAM" id="SSF53474">
    <property type="entry name" value="alpha/beta-Hydrolases"/>
    <property type="match status" value="1"/>
</dbReference>
<organism evidence="5 6">
    <name type="scientific">Bianquea renquensis</name>
    <dbReference type="NCBI Taxonomy" id="2763661"/>
    <lineage>
        <taxon>Bacteria</taxon>
        <taxon>Bacillati</taxon>
        <taxon>Bacillota</taxon>
        <taxon>Clostridia</taxon>
        <taxon>Eubacteriales</taxon>
        <taxon>Bianqueaceae</taxon>
        <taxon>Bianquea</taxon>
    </lineage>
</organism>
<accession>A0A926DTR5</accession>
<keyword evidence="1" id="KW-0719">Serine esterase</keyword>
<reference evidence="5" key="1">
    <citation type="submission" date="2020-08" db="EMBL/GenBank/DDBJ databases">
        <title>Genome public.</title>
        <authorList>
            <person name="Liu C."/>
            <person name="Sun Q."/>
        </authorList>
    </citation>
    <scope>NUCLEOTIDE SEQUENCE</scope>
    <source>
        <strain evidence="5">NSJ-32</strain>
    </source>
</reference>
<dbReference type="AlphaFoldDB" id="A0A926DTR5"/>
<gene>
    <name evidence="5" type="ORF">H8730_13295</name>
</gene>
<evidence type="ECO:0000256" key="1">
    <source>
        <dbReference type="ARBA" id="ARBA00022487"/>
    </source>
</evidence>
<dbReference type="InterPro" id="IPR054579">
    <property type="entry name" value="GCE-like_dom"/>
</dbReference>
<proteinExistence type="predicted"/>
<evidence type="ECO:0000256" key="3">
    <source>
        <dbReference type="ARBA" id="ARBA00022801"/>
    </source>
</evidence>
<evidence type="ECO:0000259" key="4">
    <source>
        <dbReference type="Pfam" id="PF22244"/>
    </source>
</evidence>
<dbReference type="Pfam" id="PF22244">
    <property type="entry name" value="GCE_fung"/>
    <property type="match status" value="1"/>
</dbReference>
<sequence>MSHVLSEKIKFRKLPDLFTLSDGSKVASLEDWERRREEIREVLLREEYGFMPEAPAEVRAVTQERDEGAFANKAVWAKLQICFDTPKGEFSFPVDLIVPKAVAKPPVFLHIAFRPDVPDSYLPMEELLDQGFAVANFCYNDVTADTLDESGLASMYDRDPLYGWGKISMWAWAASRVMDYLVTLDTVDSSRVAVVGHSRLGKTALLCGAMDERFSMVISNESGCGGAALNRWKGGERIKDLEQVVPYWFCGQFQNHVDGENEMSFDQHFLLALSAPRALYIASAQLDDWADPLSEFLSAYAASPVYTLYGKIGLVTKDELPPLDQPLQEGTVGYHMRSGSHFFSRTDWLQYVQYRKAHNV</sequence>
<dbReference type="RefSeq" id="WP_177717813.1">
    <property type="nucleotide sequence ID" value="NZ_JACRSQ010000024.1"/>
</dbReference>
<protein>
    <submittedName>
        <fullName evidence="5">Acetylxylan esterase</fullName>
    </submittedName>
</protein>
<keyword evidence="6" id="KW-1185">Reference proteome</keyword>
<evidence type="ECO:0000313" key="6">
    <source>
        <dbReference type="Proteomes" id="UP000657006"/>
    </source>
</evidence>
<dbReference type="EMBL" id="JACRSQ010000024">
    <property type="protein sequence ID" value="MBC8544516.1"/>
    <property type="molecule type" value="Genomic_DNA"/>
</dbReference>
<feature type="domain" description="4-O-methyl-glucuronoyl methylesterase-like" evidence="4">
    <location>
        <begin position="125"/>
        <end position="310"/>
    </location>
</feature>
<dbReference type="Proteomes" id="UP000657006">
    <property type="component" value="Unassembled WGS sequence"/>
</dbReference>
<dbReference type="InterPro" id="IPR029058">
    <property type="entry name" value="AB_hydrolase_fold"/>
</dbReference>